<evidence type="ECO:0000256" key="11">
    <source>
        <dbReference type="SAM" id="SignalP"/>
    </source>
</evidence>
<dbReference type="GO" id="GO:0070006">
    <property type="term" value="F:metalloaminopeptidase activity"/>
    <property type="evidence" value="ECO:0007669"/>
    <property type="project" value="InterPro"/>
</dbReference>
<proteinExistence type="inferred from homology"/>
<evidence type="ECO:0000256" key="3">
    <source>
        <dbReference type="ARBA" id="ARBA00008766"/>
    </source>
</evidence>
<dbReference type="InterPro" id="IPR052433">
    <property type="entry name" value="X-Pro_dipept-like"/>
</dbReference>
<feature type="chain" id="PRO_5015542279" description="Xaa-Pro aminopeptidase" evidence="11">
    <location>
        <begin position="22"/>
        <end position="477"/>
    </location>
</feature>
<dbReference type="Gene3D" id="3.40.350.10">
    <property type="entry name" value="Creatinase/prolidase N-terminal domain"/>
    <property type="match status" value="1"/>
</dbReference>
<accession>A0A2T2YKL0</accession>
<evidence type="ECO:0000313" key="14">
    <source>
        <dbReference type="Proteomes" id="UP000240357"/>
    </source>
</evidence>
<dbReference type="GO" id="GO:0006508">
    <property type="term" value="P:proteolysis"/>
    <property type="evidence" value="ECO:0007669"/>
    <property type="project" value="UniProtKB-KW"/>
</dbReference>
<dbReference type="SUPFAM" id="SSF55920">
    <property type="entry name" value="Creatinase/aminopeptidase"/>
    <property type="match status" value="1"/>
</dbReference>
<dbReference type="PROSITE" id="PS00491">
    <property type="entry name" value="PROLINE_PEPTIDASE"/>
    <property type="match status" value="1"/>
</dbReference>
<keyword evidence="13" id="KW-0031">Aminopeptidase</keyword>
<dbReference type="GO" id="GO:0030145">
    <property type="term" value="F:manganese ion binding"/>
    <property type="evidence" value="ECO:0007669"/>
    <property type="project" value="InterPro"/>
</dbReference>
<dbReference type="SUPFAM" id="SSF53092">
    <property type="entry name" value="Creatinase/prolidase N-terminal domain"/>
    <property type="match status" value="1"/>
</dbReference>
<dbReference type="SMART" id="SM01011">
    <property type="entry name" value="AMP_N"/>
    <property type="match status" value="1"/>
</dbReference>
<dbReference type="RefSeq" id="WP_106932219.1">
    <property type="nucleotide sequence ID" value="NZ_PYFT01000001.1"/>
</dbReference>
<evidence type="ECO:0000256" key="1">
    <source>
        <dbReference type="ARBA" id="ARBA00001424"/>
    </source>
</evidence>
<dbReference type="InterPro" id="IPR001131">
    <property type="entry name" value="Peptidase_M24B_aminopep-P_CS"/>
</dbReference>
<keyword evidence="5" id="KW-0645">Protease</keyword>
<evidence type="ECO:0000256" key="5">
    <source>
        <dbReference type="ARBA" id="ARBA00022670"/>
    </source>
</evidence>
<evidence type="ECO:0000256" key="10">
    <source>
        <dbReference type="RuleBase" id="RU000590"/>
    </source>
</evidence>
<evidence type="ECO:0000256" key="8">
    <source>
        <dbReference type="ARBA" id="ARBA00023049"/>
    </source>
</evidence>
<evidence type="ECO:0000256" key="9">
    <source>
        <dbReference type="ARBA" id="ARBA00023211"/>
    </source>
</evidence>
<dbReference type="OrthoDB" id="9806388at2"/>
<evidence type="ECO:0000259" key="12">
    <source>
        <dbReference type="SMART" id="SM01011"/>
    </source>
</evidence>
<dbReference type="Pfam" id="PF05195">
    <property type="entry name" value="AMP_N"/>
    <property type="match status" value="1"/>
</dbReference>
<gene>
    <name evidence="13" type="ORF">AHMF7605_22340</name>
</gene>
<reference evidence="13 14" key="1">
    <citation type="submission" date="2018-03" db="EMBL/GenBank/DDBJ databases">
        <title>Adhaeribacter sp. HMF7605 Genome sequencing and assembly.</title>
        <authorList>
            <person name="Kang H."/>
            <person name="Kang J."/>
            <person name="Cha I."/>
            <person name="Kim H."/>
            <person name="Joh K."/>
        </authorList>
    </citation>
    <scope>NUCLEOTIDE SEQUENCE [LARGE SCALE GENOMIC DNA]</scope>
    <source>
        <strain evidence="13 14">HMF7605</strain>
    </source>
</reference>
<name>A0A2T2YKL0_9BACT</name>
<dbReference type="InterPro" id="IPR000994">
    <property type="entry name" value="Pept_M24"/>
</dbReference>
<dbReference type="EMBL" id="PYFT01000001">
    <property type="protein sequence ID" value="PSR56041.1"/>
    <property type="molecule type" value="Genomic_DNA"/>
</dbReference>
<dbReference type="InterPro" id="IPR036005">
    <property type="entry name" value="Creatinase/aminopeptidase-like"/>
</dbReference>
<feature type="domain" description="Aminopeptidase P N-terminal" evidence="12">
    <location>
        <begin position="34"/>
        <end position="177"/>
    </location>
</feature>
<organism evidence="13 14">
    <name type="scientific">Adhaeribacter arboris</name>
    <dbReference type="NCBI Taxonomy" id="2072846"/>
    <lineage>
        <taxon>Bacteria</taxon>
        <taxon>Pseudomonadati</taxon>
        <taxon>Bacteroidota</taxon>
        <taxon>Cytophagia</taxon>
        <taxon>Cytophagales</taxon>
        <taxon>Hymenobacteraceae</taxon>
        <taxon>Adhaeribacter</taxon>
    </lineage>
</organism>
<protein>
    <recommendedName>
        <fullName evidence="4">Xaa-Pro aminopeptidase</fullName>
        <ecNumber evidence="4">3.4.11.9</ecNumber>
    </recommendedName>
</protein>
<dbReference type="Pfam" id="PF00557">
    <property type="entry name" value="Peptidase_M24"/>
    <property type="match status" value="1"/>
</dbReference>
<evidence type="ECO:0000256" key="6">
    <source>
        <dbReference type="ARBA" id="ARBA00022723"/>
    </source>
</evidence>
<dbReference type="Proteomes" id="UP000240357">
    <property type="component" value="Unassembled WGS sequence"/>
</dbReference>
<dbReference type="PANTHER" id="PTHR43226">
    <property type="entry name" value="XAA-PRO AMINOPEPTIDASE 3"/>
    <property type="match status" value="1"/>
</dbReference>
<keyword evidence="9" id="KW-0464">Manganese</keyword>
<evidence type="ECO:0000313" key="13">
    <source>
        <dbReference type="EMBL" id="PSR56041.1"/>
    </source>
</evidence>
<dbReference type="EC" id="3.4.11.9" evidence="4"/>
<dbReference type="InterPro" id="IPR007865">
    <property type="entry name" value="Aminopep_P_N"/>
</dbReference>
<keyword evidence="11" id="KW-0732">Signal</keyword>
<comment type="cofactor">
    <cofactor evidence="2">
        <name>Mn(2+)</name>
        <dbReference type="ChEBI" id="CHEBI:29035"/>
    </cofactor>
</comment>
<keyword evidence="14" id="KW-1185">Reference proteome</keyword>
<comment type="similarity">
    <text evidence="3 10">Belongs to the peptidase M24B family.</text>
</comment>
<dbReference type="AlphaFoldDB" id="A0A2T2YKL0"/>
<dbReference type="Gene3D" id="3.90.230.10">
    <property type="entry name" value="Creatinase/methionine aminopeptidase superfamily"/>
    <property type="match status" value="1"/>
</dbReference>
<evidence type="ECO:0000256" key="4">
    <source>
        <dbReference type="ARBA" id="ARBA00012574"/>
    </source>
</evidence>
<dbReference type="PANTHER" id="PTHR43226:SF4">
    <property type="entry name" value="XAA-PRO AMINOPEPTIDASE 3"/>
    <property type="match status" value="1"/>
</dbReference>
<keyword evidence="8" id="KW-0482">Metalloprotease</keyword>
<keyword evidence="7" id="KW-0378">Hydrolase</keyword>
<dbReference type="CDD" id="cd01087">
    <property type="entry name" value="Prolidase"/>
    <property type="match status" value="1"/>
</dbReference>
<evidence type="ECO:0000256" key="2">
    <source>
        <dbReference type="ARBA" id="ARBA00001936"/>
    </source>
</evidence>
<comment type="catalytic activity">
    <reaction evidence="1">
        <text>Release of any N-terminal amino acid, including proline, that is linked to proline, even from a dipeptide or tripeptide.</text>
        <dbReference type="EC" id="3.4.11.9"/>
    </reaction>
</comment>
<comment type="caution">
    <text evidence="13">The sequence shown here is derived from an EMBL/GenBank/DDBJ whole genome shotgun (WGS) entry which is preliminary data.</text>
</comment>
<evidence type="ECO:0000256" key="7">
    <source>
        <dbReference type="ARBA" id="ARBA00022801"/>
    </source>
</evidence>
<dbReference type="InterPro" id="IPR029149">
    <property type="entry name" value="Creatin/AminoP/Spt16_N"/>
</dbReference>
<sequence length="477" mass="53492">MAAIRLFLLLVGISFATQAFAQGEVSPEKPTDFLDKDFHRQRRELLIKQLPAHSVAVFFANPERNRANDVDFNYHQDPDFYYLTGYHEPNSVLILFAQEQSIGGKSTREVIFVQPRDLKQEQWNGKRLGEKGVAQQLGFQNILLNSAFAAFDLNSSAFTGGILIKDLPEDTRDAPRDPADLFSLIQQFKQKVNFPGNPKVNNTILHAILDRMREIKTPEELRLLRKAIAISAVGQQEVMKAMRPNMSESEIQGLHEFVYKKYGSEYEGYPSIVGAGNNACVLHYIENDKPQVGTNLVLMDVGAEYHGYTADVTRTIPASGKFTPEQKQVYQLVFEAQQAAFEQCKTGNPFNAPHQAAQRIIAQGLKKLGIIKKEEDASTYFPHGTSHYLGLDVHDRGTYGKLQTNSVITVEPGIYIPEGSPCNKKWWGMGIRIEDDILITEKGWENLSIAAPRSVAEIEALMAQPSALHDFVLPELK</sequence>
<keyword evidence="6 10" id="KW-0479">Metal-binding</keyword>
<feature type="signal peptide" evidence="11">
    <location>
        <begin position="1"/>
        <end position="21"/>
    </location>
</feature>